<sequence length="347" mass="39212">MVQLILEMFTTAEKAEAMLASPIIELIFLALFITFVVTLCIHLALYMKFRTIRNYLKDTTRMDIEPLQSFKSEFDKRQESESITVETFVQERFSSWRIFNIPVISLIKLVQMTVSVFILLGVLGTFIGLTLSLGSINAGGDQLVENVAGVLSGIDVAFYTSIVGMSFSLIMTVLVKVFNTEYMLTDIMLRVESNLEGEEQKGLGKLIDVSEAINQSIIHMHETNEQSLQQVVQAFTGFRDYTSGLEKSARDLAAFNDGLSENLADFQELFQQMKVVTDGFSEGTAALNKNFTNLFSYFKKADRKNERIVAVFENTHKKSKRLPKAKLHHYNSLRIGLKTLSNSLQLY</sequence>
<name>A0ABU5CMW1_9BACI</name>
<dbReference type="InterPro" id="IPR002898">
    <property type="entry name" value="MotA_ExbB_proton_chnl"/>
</dbReference>
<evidence type="ECO:0000313" key="10">
    <source>
        <dbReference type="Proteomes" id="UP001275315"/>
    </source>
</evidence>
<dbReference type="EMBL" id="JAWDIQ010000001">
    <property type="protein sequence ID" value="MDY0407704.1"/>
    <property type="molecule type" value="Genomic_DNA"/>
</dbReference>
<keyword evidence="10" id="KW-1185">Reference proteome</keyword>
<evidence type="ECO:0000256" key="3">
    <source>
        <dbReference type="ARBA" id="ARBA00022692"/>
    </source>
</evidence>
<comment type="similarity">
    <text evidence="6">Belongs to the exbB/tolQ family.</text>
</comment>
<keyword evidence="5 7" id="KW-0472">Membrane</keyword>
<proteinExistence type="inferred from homology"/>
<keyword evidence="4 7" id="KW-1133">Transmembrane helix</keyword>
<feature type="transmembrane region" description="Helical" evidence="7">
    <location>
        <begin position="114"/>
        <end position="136"/>
    </location>
</feature>
<dbReference type="Pfam" id="PF01618">
    <property type="entry name" value="MotA_ExbB"/>
    <property type="match status" value="1"/>
</dbReference>
<evidence type="ECO:0000256" key="4">
    <source>
        <dbReference type="ARBA" id="ARBA00022989"/>
    </source>
</evidence>
<feature type="transmembrane region" description="Helical" evidence="7">
    <location>
        <begin position="156"/>
        <end position="178"/>
    </location>
</feature>
<protein>
    <submittedName>
        <fullName evidence="9">MotA/TolQ/ExbB proton channel family protein</fullName>
    </submittedName>
</protein>
<dbReference type="RefSeq" id="WP_320378496.1">
    <property type="nucleotide sequence ID" value="NZ_JAWDIQ010000001.1"/>
</dbReference>
<keyword evidence="3 7" id="KW-0812">Transmembrane</keyword>
<evidence type="ECO:0000256" key="1">
    <source>
        <dbReference type="ARBA" id="ARBA00004651"/>
    </source>
</evidence>
<keyword evidence="6" id="KW-0813">Transport</keyword>
<dbReference type="Proteomes" id="UP001275315">
    <property type="component" value="Unassembled WGS sequence"/>
</dbReference>
<feature type="domain" description="MotA/TolQ/ExbB proton channel" evidence="8">
    <location>
        <begin position="108"/>
        <end position="181"/>
    </location>
</feature>
<keyword evidence="6" id="KW-0653">Protein transport</keyword>
<accession>A0ABU5CMW1</accession>
<reference evidence="9 10" key="1">
    <citation type="submission" date="2023-10" db="EMBL/GenBank/DDBJ databases">
        <title>Virgibacillus soli CC-YMP-6 genome.</title>
        <authorList>
            <person name="Miliotis G."/>
            <person name="Sengupta P."/>
            <person name="Hameed A."/>
            <person name="Chuvochina M."/>
            <person name="Mcdonagh F."/>
            <person name="Simpson A.C."/>
            <person name="Singh N.K."/>
            <person name="Rekha P.D."/>
            <person name="Raman K."/>
            <person name="Hugenholtz P."/>
            <person name="Venkateswaran K."/>
        </authorList>
    </citation>
    <scope>NUCLEOTIDE SEQUENCE [LARGE SCALE GENOMIC DNA]</scope>
    <source>
        <strain evidence="9 10">CC-YMP-6</strain>
    </source>
</reference>
<comment type="subcellular location">
    <subcellularLocation>
        <location evidence="1">Cell membrane</location>
        <topology evidence="1">Multi-pass membrane protein</topology>
    </subcellularLocation>
    <subcellularLocation>
        <location evidence="6">Membrane</location>
        <topology evidence="6">Multi-pass membrane protein</topology>
    </subcellularLocation>
</comment>
<evidence type="ECO:0000259" key="8">
    <source>
        <dbReference type="Pfam" id="PF01618"/>
    </source>
</evidence>
<feature type="transmembrane region" description="Helical" evidence="7">
    <location>
        <begin position="26"/>
        <end position="47"/>
    </location>
</feature>
<evidence type="ECO:0000313" key="9">
    <source>
        <dbReference type="EMBL" id="MDY0407704.1"/>
    </source>
</evidence>
<gene>
    <name evidence="9" type="ORF">RWD45_02615</name>
</gene>
<evidence type="ECO:0000256" key="5">
    <source>
        <dbReference type="ARBA" id="ARBA00023136"/>
    </source>
</evidence>
<evidence type="ECO:0000256" key="6">
    <source>
        <dbReference type="RuleBase" id="RU004057"/>
    </source>
</evidence>
<organism evidence="9 10">
    <name type="scientific">Paracerasibacillus soli</name>
    <dbReference type="NCBI Taxonomy" id="480284"/>
    <lineage>
        <taxon>Bacteria</taxon>
        <taxon>Bacillati</taxon>
        <taxon>Bacillota</taxon>
        <taxon>Bacilli</taxon>
        <taxon>Bacillales</taxon>
        <taxon>Bacillaceae</taxon>
        <taxon>Paracerasibacillus</taxon>
    </lineage>
</organism>
<keyword evidence="2" id="KW-1003">Cell membrane</keyword>
<evidence type="ECO:0000256" key="7">
    <source>
        <dbReference type="SAM" id="Phobius"/>
    </source>
</evidence>
<evidence type="ECO:0000256" key="2">
    <source>
        <dbReference type="ARBA" id="ARBA00022475"/>
    </source>
</evidence>
<comment type="caution">
    <text evidence="9">The sequence shown here is derived from an EMBL/GenBank/DDBJ whole genome shotgun (WGS) entry which is preliminary data.</text>
</comment>